<dbReference type="Pfam" id="PF00932">
    <property type="entry name" value="LTD"/>
    <property type="match status" value="1"/>
</dbReference>
<dbReference type="InterPro" id="IPR036415">
    <property type="entry name" value="Lamin_tail_dom_sf"/>
</dbReference>
<evidence type="ECO:0000256" key="1">
    <source>
        <dbReference type="ARBA" id="ARBA00022722"/>
    </source>
</evidence>
<feature type="region of interest" description="Disordered" evidence="4">
    <location>
        <begin position="94"/>
        <end position="126"/>
    </location>
</feature>
<dbReference type="Gene3D" id="2.60.40.1260">
    <property type="entry name" value="Lamin Tail domain"/>
    <property type="match status" value="1"/>
</dbReference>
<dbReference type="Pfam" id="PF00565">
    <property type="entry name" value="SNase"/>
    <property type="match status" value="1"/>
</dbReference>
<evidence type="ECO:0008006" key="10">
    <source>
        <dbReference type="Google" id="ProtNLM"/>
    </source>
</evidence>
<keyword evidence="5" id="KW-0472">Membrane</keyword>
<dbReference type="InterPro" id="IPR016071">
    <property type="entry name" value="Staphylococal_nuclease_OB-fold"/>
</dbReference>
<keyword evidence="1" id="KW-0540">Nuclease</keyword>
<dbReference type="Gene3D" id="2.40.50.90">
    <property type="match status" value="1"/>
</dbReference>
<evidence type="ECO:0000256" key="5">
    <source>
        <dbReference type="SAM" id="Phobius"/>
    </source>
</evidence>
<evidence type="ECO:0000256" key="2">
    <source>
        <dbReference type="ARBA" id="ARBA00022759"/>
    </source>
</evidence>
<dbReference type="EMBL" id="DUGC01000038">
    <property type="protein sequence ID" value="HIH09446.1"/>
    <property type="molecule type" value="Genomic_DNA"/>
</dbReference>
<feature type="transmembrane region" description="Helical" evidence="5">
    <location>
        <begin position="6"/>
        <end position="26"/>
    </location>
</feature>
<keyword evidence="5" id="KW-1133">Transmembrane helix</keyword>
<organism evidence="8 9">
    <name type="scientific">Candidatus Iainarchaeum sp</name>
    <dbReference type="NCBI Taxonomy" id="3101447"/>
    <lineage>
        <taxon>Archaea</taxon>
        <taxon>Candidatus Iainarchaeota</taxon>
        <taxon>Candidatus Iainarchaeia</taxon>
        <taxon>Candidatus Iainarchaeales</taxon>
        <taxon>Candidatus Iainarchaeaceae</taxon>
        <taxon>Candidatus Iainarchaeum</taxon>
    </lineage>
</organism>
<proteinExistence type="predicted"/>
<dbReference type="SUPFAM" id="SSF50199">
    <property type="entry name" value="Staphylococcal nuclease"/>
    <property type="match status" value="1"/>
</dbReference>
<dbReference type="PROSITE" id="PS51841">
    <property type="entry name" value="LTD"/>
    <property type="match status" value="1"/>
</dbReference>
<accession>A0A7J4J2H5</accession>
<protein>
    <recommendedName>
        <fullName evidence="10">TNase-like domain-containing protein</fullName>
    </recommendedName>
</protein>
<evidence type="ECO:0000259" key="7">
    <source>
        <dbReference type="PROSITE" id="PS51841"/>
    </source>
</evidence>
<feature type="domain" description="LTD" evidence="7">
    <location>
        <begin position="451"/>
        <end position="574"/>
    </location>
</feature>
<reference evidence="9" key="1">
    <citation type="journal article" date="2020" name="bioRxiv">
        <title>A rank-normalized archaeal taxonomy based on genome phylogeny resolves widespread incomplete and uneven classifications.</title>
        <authorList>
            <person name="Rinke C."/>
            <person name="Chuvochina M."/>
            <person name="Mussig A.J."/>
            <person name="Chaumeil P.-A."/>
            <person name="Waite D.W."/>
            <person name="Whitman W.B."/>
            <person name="Parks D.H."/>
            <person name="Hugenholtz P."/>
        </authorList>
    </citation>
    <scope>NUCLEOTIDE SEQUENCE [LARGE SCALE GENOMIC DNA]</scope>
</reference>
<dbReference type="InterPro" id="IPR035437">
    <property type="entry name" value="SNase_OB-fold_sf"/>
</dbReference>
<evidence type="ECO:0000256" key="3">
    <source>
        <dbReference type="ARBA" id="ARBA00022801"/>
    </source>
</evidence>
<sequence length="578" mass="66482">MFNKKGSAWSTVFWIFVVILITTVAIRHSMTNNLMYANLTANNGANEELQKQQYSNALEDERQLTADKENLKRLQKQQQEDYYKKQLEEEQQKQYEEEQYREQLGEQQKEAREEELRQQQKQEQENYYKQQMENEILEEQQKKYEKEQMRQQEDDYYREQQEQQYQDNPSCSTGWKCMDSNTKGYQYSNCSWTSLSNCKYGCGGTNCNPAPCTPGYLNEKKCSNNSVQQRYQYENCSTDWLNVENCSFDCQNGACKQGCQAGYINEYQCSGDWKQKKYQSSDCRITWVLHEACSNGCSNGQCNSESITMDSNSSLTINNGCSNGQCNSESESLTVSNVIDGDTIKLSNGETVRLIGINAPESGQMCSTEATSKLGELALGKEITLEKDIEESDQYGRLLRYVYASQIHINMEMIRLGLAHKYEYGQNTKYSAKFQEAENEAKQNQGCIWKTASVNYIQDKCLTVTYLHYDAAGNDNYNLNDEYATFKNSCNYPVNMANWTIKDNSSSNAYQISSFTAQSGTSFTLYTGSGTNTDTKLYWQRTSGEYQAVWNNSGDTLYFRDNQGNIVLTYSYSDGTFR</sequence>
<feature type="domain" description="TNase-like" evidence="6">
    <location>
        <begin position="329"/>
        <end position="451"/>
    </location>
</feature>
<keyword evidence="5" id="KW-0812">Transmembrane</keyword>
<keyword evidence="2" id="KW-0255">Endonuclease</keyword>
<dbReference type="PROSITE" id="PS50830">
    <property type="entry name" value="TNASE_3"/>
    <property type="match status" value="1"/>
</dbReference>
<keyword evidence="3" id="KW-0378">Hydrolase</keyword>
<evidence type="ECO:0000313" key="8">
    <source>
        <dbReference type="EMBL" id="HIH09446.1"/>
    </source>
</evidence>
<dbReference type="SMART" id="SM00318">
    <property type="entry name" value="SNc"/>
    <property type="match status" value="1"/>
</dbReference>
<gene>
    <name evidence="8" type="ORF">HA254_02140</name>
</gene>
<evidence type="ECO:0000313" key="9">
    <source>
        <dbReference type="Proteomes" id="UP000565078"/>
    </source>
</evidence>
<comment type="caution">
    <text evidence="8">The sequence shown here is derived from an EMBL/GenBank/DDBJ whole genome shotgun (WGS) entry which is preliminary data.</text>
</comment>
<dbReference type="InterPro" id="IPR001322">
    <property type="entry name" value="Lamin_tail_dom"/>
</dbReference>
<dbReference type="Proteomes" id="UP000565078">
    <property type="component" value="Unassembled WGS sequence"/>
</dbReference>
<dbReference type="GO" id="GO:0016787">
    <property type="term" value="F:hydrolase activity"/>
    <property type="evidence" value="ECO:0007669"/>
    <property type="project" value="UniProtKB-KW"/>
</dbReference>
<dbReference type="AlphaFoldDB" id="A0A7J4J2H5"/>
<evidence type="ECO:0000259" key="6">
    <source>
        <dbReference type="PROSITE" id="PS50830"/>
    </source>
</evidence>
<dbReference type="PANTHER" id="PTHR12302:SF3">
    <property type="entry name" value="SERINE_THREONINE-PROTEIN KINASE 31"/>
    <property type="match status" value="1"/>
</dbReference>
<dbReference type="PANTHER" id="PTHR12302">
    <property type="entry name" value="EBNA2 BINDING PROTEIN P100"/>
    <property type="match status" value="1"/>
</dbReference>
<name>A0A7J4J2H5_9ARCH</name>
<dbReference type="GO" id="GO:0004519">
    <property type="term" value="F:endonuclease activity"/>
    <property type="evidence" value="ECO:0007669"/>
    <property type="project" value="UniProtKB-KW"/>
</dbReference>
<dbReference type="SUPFAM" id="SSF74853">
    <property type="entry name" value="Lamin A/C globular tail domain"/>
    <property type="match status" value="1"/>
</dbReference>
<evidence type="ECO:0000256" key="4">
    <source>
        <dbReference type="SAM" id="MobiDB-lite"/>
    </source>
</evidence>